<gene>
    <name evidence="1" type="ORF">J121_1060</name>
</gene>
<comment type="caution">
    <text evidence="1">The sequence shown here is derived from an EMBL/GenBank/DDBJ whole genome shotgun (WGS) entry which is preliminary data.</text>
</comment>
<dbReference type="STRING" id="1306953.J121_1060"/>
<dbReference type="PATRIC" id="fig|1306953.7.peg.1087"/>
<name>A0A0L1KHZ4_9SPHN</name>
<proteinExistence type="predicted"/>
<dbReference type="EMBL" id="JYNE01000008">
    <property type="protein sequence ID" value="KNH03481.1"/>
    <property type="molecule type" value="Genomic_DNA"/>
</dbReference>
<dbReference type="Proteomes" id="UP000037446">
    <property type="component" value="Unassembled WGS sequence"/>
</dbReference>
<dbReference type="RefSeq" id="WP_050599109.1">
    <property type="nucleotide sequence ID" value="NZ_JYNE01000008.1"/>
</dbReference>
<reference evidence="1" key="1">
    <citation type="submission" date="2015-02" db="EMBL/GenBank/DDBJ databases">
        <authorList>
            <person name="Chooi Y.-H."/>
        </authorList>
    </citation>
    <scope>NUCLEOTIDE SEQUENCE [LARGE SCALE GENOMIC DNA]</scope>
    <source>
        <strain evidence="1">LAMA 915</strain>
    </source>
</reference>
<sequence length="139" mass="14609">MILRAPSSWQTITADLALILFLITAHAAGERASPPPEARQTGPAETGEAALAVHRPAPGESVTEWLRAAATDERQMATIEIGYPAGSRDAALAEGSRLLDEAERAGVTARLLLAPDTAAGVIISVDYLRRPEDGTNLAE</sequence>
<dbReference type="AlphaFoldDB" id="A0A0L1KHZ4"/>
<organism evidence="1 2">
    <name type="scientific">Qipengyuania citrea LAMA 915</name>
    <dbReference type="NCBI Taxonomy" id="1306953"/>
    <lineage>
        <taxon>Bacteria</taxon>
        <taxon>Pseudomonadati</taxon>
        <taxon>Pseudomonadota</taxon>
        <taxon>Alphaproteobacteria</taxon>
        <taxon>Sphingomonadales</taxon>
        <taxon>Erythrobacteraceae</taxon>
        <taxon>Qipengyuania</taxon>
    </lineage>
</organism>
<protein>
    <submittedName>
        <fullName evidence="1">Uncharacterized protein</fullName>
    </submittedName>
</protein>
<accession>A0A0L1KHZ4</accession>
<evidence type="ECO:0000313" key="2">
    <source>
        <dbReference type="Proteomes" id="UP000037446"/>
    </source>
</evidence>
<evidence type="ECO:0000313" key="1">
    <source>
        <dbReference type="EMBL" id="KNH03481.1"/>
    </source>
</evidence>